<dbReference type="GO" id="GO:0006355">
    <property type="term" value="P:regulation of DNA-templated transcription"/>
    <property type="evidence" value="ECO:0007669"/>
    <property type="project" value="InterPro"/>
</dbReference>
<dbReference type="PANTHER" id="PTHR31744:SF92">
    <property type="entry name" value="NAC DOMAIN-CONTAINING PROTEIN 87"/>
    <property type="match status" value="1"/>
</dbReference>
<dbReference type="SUPFAM" id="SSF101941">
    <property type="entry name" value="NAC domain"/>
    <property type="match status" value="1"/>
</dbReference>
<evidence type="ECO:0000256" key="3">
    <source>
        <dbReference type="ARBA" id="ARBA00023163"/>
    </source>
</evidence>
<dbReference type="AlphaFoldDB" id="A0AAW2LTQ5"/>
<keyword evidence="4" id="KW-0539">Nucleus</keyword>
<dbReference type="PANTHER" id="PTHR31744">
    <property type="entry name" value="PROTEIN CUP-SHAPED COTYLEDON 2-RELATED"/>
    <property type="match status" value="1"/>
</dbReference>
<dbReference type="Pfam" id="PF02365">
    <property type="entry name" value="NAM"/>
    <property type="match status" value="1"/>
</dbReference>
<gene>
    <name evidence="6" type="ORF">Sangu_1870700</name>
</gene>
<dbReference type="PROSITE" id="PS51005">
    <property type="entry name" value="NAC"/>
    <property type="match status" value="1"/>
</dbReference>
<feature type="domain" description="NAC" evidence="5">
    <location>
        <begin position="2"/>
        <end position="100"/>
    </location>
</feature>
<protein>
    <submittedName>
        <fullName evidence="6">NAC domain-containing protein 35</fullName>
    </submittedName>
</protein>
<proteinExistence type="predicted"/>
<dbReference type="InterPro" id="IPR003441">
    <property type="entry name" value="NAC-dom"/>
</dbReference>
<name>A0AAW2LTQ5_9LAMI</name>
<evidence type="ECO:0000256" key="4">
    <source>
        <dbReference type="ARBA" id="ARBA00023242"/>
    </source>
</evidence>
<reference evidence="6" key="2">
    <citation type="journal article" date="2024" name="Plant">
        <title>Genomic evolution and insights into agronomic trait innovations of Sesamum species.</title>
        <authorList>
            <person name="Miao H."/>
            <person name="Wang L."/>
            <person name="Qu L."/>
            <person name="Liu H."/>
            <person name="Sun Y."/>
            <person name="Le M."/>
            <person name="Wang Q."/>
            <person name="Wei S."/>
            <person name="Zheng Y."/>
            <person name="Lin W."/>
            <person name="Duan Y."/>
            <person name="Cao H."/>
            <person name="Xiong S."/>
            <person name="Wang X."/>
            <person name="Wei L."/>
            <person name="Li C."/>
            <person name="Ma Q."/>
            <person name="Ju M."/>
            <person name="Zhao R."/>
            <person name="Li G."/>
            <person name="Mu C."/>
            <person name="Tian Q."/>
            <person name="Mei H."/>
            <person name="Zhang T."/>
            <person name="Gao T."/>
            <person name="Zhang H."/>
        </authorList>
    </citation>
    <scope>NUCLEOTIDE SEQUENCE</scope>
    <source>
        <strain evidence="6">G01</strain>
    </source>
</reference>
<organism evidence="6">
    <name type="scientific">Sesamum angustifolium</name>
    <dbReference type="NCBI Taxonomy" id="2727405"/>
    <lineage>
        <taxon>Eukaryota</taxon>
        <taxon>Viridiplantae</taxon>
        <taxon>Streptophyta</taxon>
        <taxon>Embryophyta</taxon>
        <taxon>Tracheophyta</taxon>
        <taxon>Spermatophyta</taxon>
        <taxon>Magnoliopsida</taxon>
        <taxon>eudicotyledons</taxon>
        <taxon>Gunneridae</taxon>
        <taxon>Pentapetalae</taxon>
        <taxon>asterids</taxon>
        <taxon>lamiids</taxon>
        <taxon>Lamiales</taxon>
        <taxon>Pedaliaceae</taxon>
        <taxon>Sesamum</taxon>
    </lineage>
</organism>
<evidence type="ECO:0000256" key="1">
    <source>
        <dbReference type="ARBA" id="ARBA00023015"/>
    </source>
</evidence>
<dbReference type="GO" id="GO:0005634">
    <property type="term" value="C:nucleus"/>
    <property type="evidence" value="ECO:0007669"/>
    <property type="project" value="UniProtKB-ARBA"/>
</dbReference>
<keyword evidence="1" id="KW-0805">Transcription regulation</keyword>
<evidence type="ECO:0000313" key="6">
    <source>
        <dbReference type="EMBL" id="KAL0322514.1"/>
    </source>
</evidence>
<dbReference type="InterPro" id="IPR036093">
    <property type="entry name" value="NAC_dom_sf"/>
</dbReference>
<accession>A0AAW2LTQ5</accession>
<comment type="caution">
    <text evidence="6">The sequence shown here is derived from an EMBL/GenBank/DDBJ whole genome shotgun (WGS) entry which is preliminary data.</text>
</comment>
<sequence length="100" mass="11902">MEEQPLVRHPAAAPISEYYYNLMNGDYCERIMSRPLLPGIRFLPTDIELVPQELIWMNEQLEKDQEDWYFFMPRNCKYLNGQRPGRMAGNGYWKAIKKDA</sequence>
<reference evidence="6" key="1">
    <citation type="submission" date="2020-06" db="EMBL/GenBank/DDBJ databases">
        <authorList>
            <person name="Li T."/>
            <person name="Hu X."/>
            <person name="Zhang T."/>
            <person name="Song X."/>
            <person name="Zhang H."/>
            <person name="Dai N."/>
            <person name="Sheng W."/>
            <person name="Hou X."/>
            <person name="Wei L."/>
        </authorList>
    </citation>
    <scope>NUCLEOTIDE SEQUENCE</scope>
    <source>
        <strain evidence="6">G01</strain>
        <tissue evidence="6">Leaf</tissue>
    </source>
</reference>
<dbReference type="GO" id="GO:0003677">
    <property type="term" value="F:DNA binding"/>
    <property type="evidence" value="ECO:0007669"/>
    <property type="project" value="UniProtKB-KW"/>
</dbReference>
<evidence type="ECO:0000259" key="5">
    <source>
        <dbReference type="PROSITE" id="PS51005"/>
    </source>
</evidence>
<keyword evidence="3" id="KW-0804">Transcription</keyword>
<dbReference type="Gene3D" id="2.170.150.80">
    <property type="entry name" value="NAC domain"/>
    <property type="match status" value="1"/>
</dbReference>
<keyword evidence="2" id="KW-0238">DNA-binding</keyword>
<evidence type="ECO:0000256" key="2">
    <source>
        <dbReference type="ARBA" id="ARBA00023125"/>
    </source>
</evidence>
<dbReference type="EMBL" id="JACGWK010000012">
    <property type="protein sequence ID" value="KAL0322514.1"/>
    <property type="molecule type" value="Genomic_DNA"/>
</dbReference>